<accession>A0ABY9UQ35</accession>
<evidence type="ECO:0000313" key="3">
    <source>
        <dbReference type="Proteomes" id="UP001305606"/>
    </source>
</evidence>
<dbReference type="Pfam" id="PF11575">
    <property type="entry name" value="FhuF_C"/>
    <property type="match status" value="1"/>
</dbReference>
<dbReference type="EMBL" id="CP117522">
    <property type="protein sequence ID" value="WNE94667.1"/>
    <property type="molecule type" value="Genomic_DNA"/>
</dbReference>
<sequence>MADRRSTVDEAPLSGAGRVGPFFALRTGTGEPHQEGYARIGEAYRLTGQGAAGPVLRARVEAVAASLRTEEPRVAASLAFQGLAARMWSLALGPAALSGRVPHLRPDRLWWNPERTAPDDLWWPGAMPPVMGEPGGLAGRMGTAAYVHLTPLHHAVERAYRVSGRLLWGNAASALAGSLRVLHDWCRTHGLPEAADRATELARAQLVRPPLRDTGTLTPPTPFAPLGYRRRTCCLYYRVPGGGLCGDCVLRGARGRR</sequence>
<evidence type="ECO:0000259" key="1">
    <source>
        <dbReference type="Pfam" id="PF11575"/>
    </source>
</evidence>
<proteinExistence type="predicted"/>
<keyword evidence="3" id="KW-1185">Reference proteome</keyword>
<name>A0ABY9UQ35_9ACTN</name>
<evidence type="ECO:0000313" key="2">
    <source>
        <dbReference type="EMBL" id="WNE94667.1"/>
    </source>
</evidence>
<dbReference type="InterPro" id="IPR024726">
    <property type="entry name" value="FhuF_C"/>
</dbReference>
<organism evidence="2 3">
    <name type="scientific">Streptomyces luomodiensis</name>
    <dbReference type="NCBI Taxonomy" id="3026192"/>
    <lineage>
        <taxon>Bacteria</taxon>
        <taxon>Bacillati</taxon>
        <taxon>Actinomycetota</taxon>
        <taxon>Actinomycetes</taxon>
        <taxon>Kitasatosporales</taxon>
        <taxon>Streptomycetaceae</taxon>
        <taxon>Streptomyces</taxon>
    </lineage>
</organism>
<dbReference type="Proteomes" id="UP001305606">
    <property type="component" value="Chromosome"/>
</dbReference>
<gene>
    <name evidence="2" type="ORF">PS467_04600</name>
</gene>
<dbReference type="InterPro" id="IPR008090">
    <property type="entry name" value="Fe_iron_reduct"/>
</dbReference>
<dbReference type="RefSeq" id="WP_311034109.1">
    <property type="nucleotide sequence ID" value="NZ_CP117522.1"/>
</dbReference>
<protein>
    <submittedName>
        <fullName evidence="2">(2Fe-2S)-binding protein</fullName>
    </submittedName>
</protein>
<dbReference type="PRINTS" id="PR01714">
    <property type="entry name" value="2FE2SRDCTASE"/>
</dbReference>
<reference evidence="2 3" key="1">
    <citation type="submission" date="2023-02" db="EMBL/GenBank/DDBJ databases">
        <title>Streptomyces sp. SCA4-21 with antifungal activity against Fusarium oxysporum f. sp. cubense, Streptomyces sp. SCA2-17 with antifungal activity against Fusarium oxysporum f. sp. cubense.</title>
        <authorList>
            <person name="Qi D."/>
        </authorList>
    </citation>
    <scope>NUCLEOTIDE SEQUENCE [LARGE SCALE GENOMIC DNA]</scope>
    <source>
        <strain evidence="2 3">SCA4-21</strain>
    </source>
</reference>
<feature type="domain" description="Ferric siderophore reductase C-terminal" evidence="1">
    <location>
        <begin position="230"/>
        <end position="250"/>
    </location>
</feature>